<evidence type="ECO:0000313" key="3">
    <source>
        <dbReference type="RefSeq" id="XP_012942527.1"/>
    </source>
</evidence>
<protein>
    <submittedName>
        <fullName evidence="3">Uncharacterized protein LOC101852500</fullName>
    </submittedName>
</protein>
<accession>A0ABM1A7V3</accession>
<keyword evidence="2" id="KW-1185">Reference proteome</keyword>
<sequence length="185" mass="20804">MEFVACLAEVSFLLVLVSQSAFSEGSPQRHVSLRTNLIKRMDGIQSQLADVTSNLMDLDSDLEKALYECLDIRSDLCEAIKIEAGLKDMGSLGPYWMAGKRSRDPQVNKYAGLLQELRRKRAVLKRLMKVFHGADNVLRSERKRSCTLNLGFHCQTEEISNFADMYDFLSSPLSPGKKRSVRAVA</sequence>
<feature type="signal peptide" evidence="1">
    <location>
        <begin position="1"/>
        <end position="25"/>
    </location>
</feature>
<gene>
    <name evidence="3" type="primary">LOC101852500</name>
</gene>
<reference evidence="3" key="1">
    <citation type="submission" date="2025-08" db="UniProtKB">
        <authorList>
            <consortium name="RefSeq"/>
        </authorList>
    </citation>
    <scope>IDENTIFICATION</scope>
</reference>
<name>A0ABM1A7V3_APLCA</name>
<feature type="chain" id="PRO_5046689094" evidence="1">
    <location>
        <begin position="26"/>
        <end position="185"/>
    </location>
</feature>
<evidence type="ECO:0000256" key="1">
    <source>
        <dbReference type="SAM" id="SignalP"/>
    </source>
</evidence>
<dbReference type="RefSeq" id="XP_012942527.1">
    <property type="nucleotide sequence ID" value="XM_013087073.2"/>
</dbReference>
<evidence type="ECO:0000313" key="2">
    <source>
        <dbReference type="Proteomes" id="UP000694888"/>
    </source>
</evidence>
<keyword evidence="1" id="KW-0732">Signal</keyword>
<organism evidence="2 3">
    <name type="scientific">Aplysia californica</name>
    <name type="common">California sea hare</name>
    <dbReference type="NCBI Taxonomy" id="6500"/>
    <lineage>
        <taxon>Eukaryota</taxon>
        <taxon>Metazoa</taxon>
        <taxon>Spiralia</taxon>
        <taxon>Lophotrochozoa</taxon>
        <taxon>Mollusca</taxon>
        <taxon>Gastropoda</taxon>
        <taxon>Heterobranchia</taxon>
        <taxon>Euthyneura</taxon>
        <taxon>Tectipleura</taxon>
        <taxon>Aplysiida</taxon>
        <taxon>Aplysioidea</taxon>
        <taxon>Aplysiidae</taxon>
        <taxon>Aplysia</taxon>
    </lineage>
</organism>
<dbReference type="GeneID" id="101852500"/>
<dbReference type="Proteomes" id="UP000694888">
    <property type="component" value="Unplaced"/>
</dbReference>
<proteinExistence type="predicted"/>